<feature type="compositionally biased region" description="Basic and acidic residues" evidence="1">
    <location>
        <begin position="412"/>
        <end position="424"/>
    </location>
</feature>
<reference evidence="4" key="1">
    <citation type="journal article" date="2016" name="Nat. Biotechnol.">
        <title>Sequencing wild and cultivated cassava and related species reveals extensive interspecific hybridization and genetic diversity.</title>
        <authorList>
            <person name="Bredeson J.V."/>
            <person name="Lyons J.B."/>
            <person name="Prochnik S.E."/>
            <person name="Wu G.A."/>
            <person name="Ha C.M."/>
            <person name="Edsinger-Gonzales E."/>
            <person name="Grimwood J."/>
            <person name="Schmutz J."/>
            <person name="Rabbi I.Y."/>
            <person name="Egesi C."/>
            <person name="Nauluvula P."/>
            <person name="Lebot V."/>
            <person name="Ndunguru J."/>
            <person name="Mkamilo G."/>
            <person name="Bart R.S."/>
            <person name="Setter T.L."/>
            <person name="Gleadow R.M."/>
            <person name="Kulakow P."/>
            <person name="Ferguson M.E."/>
            <person name="Rounsley S."/>
            <person name="Rokhsar D.S."/>
        </authorList>
    </citation>
    <scope>NUCLEOTIDE SEQUENCE [LARGE SCALE GENOMIC DNA]</scope>
    <source>
        <strain evidence="4">cv. AM560-2</strain>
    </source>
</reference>
<organism evidence="3 4">
    <name type="scientific">Manihot esculenta</name>
    <name type="common">Cassava</name>
    <name type="synonym">Jatropha manihot</name>
    <dbReference type="NCBI Taxonomy" id="3983"/>
    <lineage>
        <taxon>Eukaryota</taxon>
        <taxon>Viridiplantae</taxon>
        <taxon>Streptophyta</taxon>
        <taxon>Embryophyta</taxon>
        <taxon>Tracheophyta</taxon>
        <taxon>Spermatophyta</taxon>
        <taxon>Magnoliopsida</taxon>
        <taxon>eudicotyledons</taxon>
        <taxon>Gunneridae</taxon>
        <taxon>Pentapetalae</taxon>
        <taxon>rosids</taxon>
        <taxon>fabids</taxon>
        <taxon>Malpighiales</taxon>
        <taxon>Euphorbiaceae</taxon>
        <taxon>Crotonoideae</taxon>
        <taxon>Manihoteae</taxon>
        <taxon>Manihot</taxon>
    </lineage>
</organism>
<dbReference type="Pfam" id="PF14383">
    <property type="entry name" value="VARLMGL"/>
    <property type="match status" value="1"/>
</dbReference>
<feature type="compositionally biased region" description="Basic and acidic residues" evidence="1">
    <location>
        <begin position="630"/>
        <end position="651"/>
    </location>
</feature>
<dbReference type="AlphaFoldDB" id="A0A2C9UAZ9"/>
<dbReference type="OMA" id="GWRNGFS"/>
<gene>
    <name evidence="3" type="ORF">MANES_16G114300v8</name>
</gene>
<dbReference type="Gramene" id="Manes.16G114300.1.v8.1">
    <property type="protein sequence ID" value="Manes.16G114300.1.v8.1.CDS"/>
    <property type="gene ID" value="Manes.16G114300.v8.1"/>
</dbReference>
<keyword evidence="4" id="KW-1185">Reference proteome</keyword>
<feature type="region of interest" description="Disordered" evidence="1">
    <location>
        <begin position="24"/>
        <end position="46"/>
    </location>
</feature>
<evidence type="ECO:0000259" key="2">
    <source>
        <dbReference type="Pfam" id="PF14383"/>
    </source>
</evidence>
<dbReference type="InterPro" id="IPR032795">
    <property type="entry name" value="DUF3741-assoc"/>
</dbReference>
<sequence>MYRSFVTCDDPKGVVECGTIRRSKSASQKMEDKVNNHRTQKKSNTSLAYKEKREEMVPKEIIEEHHSPSSFQLREVSRGAQKLNQLIDSLSKGLSCDGQSKDIAKELLKGALDLQDSLTMLGKLQEASQYMAQLKKKQKEKPERRKFEEVGSERTSSHLSVDHNHQLGFQKPRHSTDGSSKDCIEELRNAIRDSFARQNLLPNTSSQERTKFDTRKLDSISHVPSTSSSQLSVVQSNYIPSSESTASQIALEKKGKGPSLIAKLMGLEDMPSKKLTQPPERQLDMEKNLSQQRPVFDIEMPKLKKPQPMVQKVDSEGRTLKELLETVQFQGLLKSTSVKELKSQSHQSSDFHSKQTSIHGIAPIVLIKPLRVPCFESEEAPAPMVWEEGSMNTRMMLRKMKIKGPFSSSSIDNKDSKMHRRTEADEARIKKVIKEEAKDHIEVVGLPEEREIRTIEQKEVAVKVKKVHKKLEAEKAPMKRFSNEERAKDQKRAVTGAEEKEVKENLKDSSLIKGYNPAHHQRQRKETTDKKVDKSRNLVANSRKPVEREIVKAKIVSTSQDQPRITSTKLRKPENGSVTTNHHIPEHRVTTRKSISKLTTHTNNHNSNDQKQKEKQASEHTAAKPNTDNLKGREDDERNDLIYSDHSEKEGSPMTRADQLSTEEEANDSQLQSEGYDGGDQSSLCTVTVPTSENGENAKPAEQVDDQMTRIRTDDTGFKSAYQVKYMLSCSSSFINLAKDLFHLNMSYPKILPTFGIHDSEVTDVKLSLDYAHEFIERRSLPNAQTWRSPLYYYTGDSRIHLSLDHLAEEICRGIETLRSYQKFAGDYLLTDNLYATFEKDMRCKDVVSGIWDLGWRNGFSMEEIEQALNDLEKSLVSELIEEVFS</sequence>
<name>A0A2C9UAZ9_MANES</name>
<dbReference type="PANTHER" id="PTHR34282">
    <property type="entry name" value="OS01G0228800 PROTEIN-RELATED"/>
    <property type="match status" value="1"/>
</dbReference>
<feature type="domain" description="DUF3741" evidence="2">
    <location>
        <begin position="256"/>
        <end position="274"/>
    </location>
</feature>
<feature type="compositionally biased region" description="Basic and acidic residues" evidence="1">
    <location>
        <begin position="475"/>
        <end position="507"/>
    </location>
</feature>
<feature type="compositionally biased region" description="Polar residues" evidence="1">
    <location>
        <begin position="556"/>
        <end position="568"/>
    </location>
</feature>
<feature type="compositionally biased region" description="Basic and acidic residues" evidence="1">
    <location>
        <begin position="140"/>
        <end position="159"/>
    </location>
</feature>
<feature type="compositionally biased region" description="Basic and acidic residues" evidence="1">
    <location>
        <begin position="608"/>
        <end position="622"/>
    </location>
</feature>
<protein>
    <recommendedName>
        <fullName evidence="2">DUF3741 domain-containing protein</fullName>
    </recommendedName>
</protein>
<dbReference type="PANTHER" id="PTHR34282:SF2">
    <property type="entry name" value="DUF3741 DOMAIN-CONTAINING PROTEIN"/>
    <property type="match status" value="1"/>
</dbReference>
<feature type="region of interest" description="Disordered" evidence="1">
    <location>
        <begin position="405"/>
        <end position="424"/>
    </location>
</feature>
<evidence type="ECO:0000256" key="1">
    <source>
        <dbReference type="SAM" id="MobiDB-lite"/>
    </source>
</evidence>
<proteinExistence type="predicted"/>
<feature type="compositionally biased region" description="Basic and acidic residues" evidence="1">
    <location>
        <begin position="524"/>
        <end position="536"/>
    </location>
</feature>
<feature type="compositionally biased region" description="Polar residues" evidence="1">
    <location>
        <begin position="680"/>
        <end position="695"/>
    </location>
</feature>
<evidence type="ECO:0000313" key="3">
    <source>
        <dbReference type="EMBL" id="OAY27293.1"/>
    </source>
</evidence>
<comment type="caution">
    <text evidence="3">The sequence shown here is derived from an EMBL/GenBank/DDBJ whole genome shotgun (WGS) entry which is preliminary data.</text>
</comment>
<feature type="region of interest" description="Disordered" evidence="1">
    <location>
        <begin position="135"/>
        <end position="159"/>
    </location>
</feature>
<dbReference type="Proteomes" id="UP000091857">
    <property type="component" value="Chromosome 16"/>
</dbReference>
<feature type="region of interest" description="Disordered" evidence="1">
    <location>
        <begin position="475"/>
        <end position="703"/>
    </location>
</feature>
<dbReference type="EMBL" id="CM004402">
    <property type="protein sequence ID" value="OAY27293.1"/>
    <property type="molecule type" value="Genomic_DNA"/>
</dbReference>
<dbReference type="OrthoDB" id="1079501at2759"/>
<dbReference type="STRING" id="3983.A0A2C9UAZ9"/>
<feature type="compositionally biased region" description="Polar residues" evidence="1">
    <location>
        <begin position="596"/>
        <end position="607"/>
    </location>
</feature>
<evidence type="ECO:0000313" key="4">
    <source>
        <dbReference type="Proteomes" id="UP000091857"/>
    </source>
</evidence>
<accession>A0A2C9UAZ9</accession>